<dbReference type="NCBIfam" id="TIGR00177">
    <property type="entry name" value="molyb_syn"/>
    <property type="match status" value="1"/>
</dbReference>
<evidence type="ECO:0000313" key="3">
    <source>
        <dbReference type="EMBL" id="SDQ58960.1"/>
    </source>
</evidence>
<dbReference type="InterPro" id="IPR050101">
    <property type="entry name" value="CinA"/>
</dbReference>
<dbReference type="NCBIfam" id="TIGR00200">
    <property type="entry name" value="cinA_nterm"/>
    <property type="match status" value="1"/>
</dbReference>
<dbReference type="RefSeq" id="WP_092492880.1">
    <property type="nucleotide sequence ID" value="NZ_FNKD01000002.1"/>
</dbReference>
<gene>
    <name evidence="1" type="primary">cinA</name>
    <name evidence="3" type="ORF">SAMN05216231_2064</name>
</gene>
<dbReference type="SUPFAM" id="SSF53218">
    <property type="entry name" value="Molybdenum cofactor biosynthesis proteins"/>
    <property type="match status" value="1"/>
</dbReference>
<evidence type="ECO:0000259" key="2">
    <source>
        <dbReference type="SMART" id="SM00852"/>
    </source>
</evidence>
<dbReference type="InterPro" id="IPR001453">
    <property type="entry name" value="MoaB/Mog_dom"/>
</dbReference>
<dbReference type="NCBIfam" id="TIGR00199">
    <property type="entry name" value="PncC_domain"/>
    <property type="match status" value="1"/>
</dbReference>
<dbReference type="Pfam" id="PF18146">
    <property type="entry name" value="CinA_KH"/>
    <property type="match status" value="1"/>
</dbReference>
<dbReference type="HAMAP" id="MF_00226_B">
    <property type="entry name" value="CinA_B"/>
    <property type="match status" value="1"/>
</dbReference>
<reference evidence="3 4" key="1">
    <citation type="submission" date="2016-10" db="EMBL/GenBank/DDBJ databases">
        <authorList>
            <person name="de Groot N.N."/>
        </authorList>
    </citation>
    <scope>NUCLEOTIDE SEQUENCE [LARGE SCALE GENOMIC DNA]</scope>
    <source>
        <strain evidence="3 4">CGMCC 1.10449</strain>
    </source>
</reference>
<protein>
    <recommendedName>
        <fullName evidence="1">Putative competence-damage inducible protein</fullName>
    </recommendedName>
</protein>
<dbReference type="AlphaFoldDB" id="A0A1H1C4I1"/>
<evidence type="ECO:0000313" key="4">
    <source>
        <dbReference type="Proteomes" id="UP000199444"/>
    </source>
</evidence>
<dbReference type="Proteomes" id="UP000199444">
    <property type="component" value="Unassembled WGS sequence"/>
</dbReference>
<dbReference type="InterPro" id="IPR041424">
    <property type="entry name" value="CinA_KH"/>
</dbReference>
<dbReference type="SMART" id="SM00852">
    <property type="entry name" value="MoCF_biosynth"/>
    <property type="match status" value="1"/>
</dbReference>
<name>A0A1H1C4I1_9BACI</name>
<dbReference type="PIRSF" id="PIRSF006728">
    <property type="entry name" value="CinA"/>
    <property type="match status" value="1"/>
</dbReference>
<comment type="similarity">
    <text evidence="1">Belongs to the CinA family.</text>
</comment>
<evidence type="ECO:0000256" key="1">
    <source>
        <dbReference type="HAMAP-Rule" id="MF_00226"/>
    </source>
</evidence>
<dbReference type="InterPro" id="IPR008136">
    <property type="entry name" value="CinA_C"/>
</dbReference>
<dbReference type="PANTHER" id="PTHR13939:SF0">
    <property type="entry name" value="NMN AMIDOHYDROLASE-LIKE PROTEIN YFAY"/>
    <property type="match status" value="1"/>
</dbReference>
<dbReference type="STRING" id="553311.SAMN05216231_2064"/>
<dbReference type="Gene3D" id="3.90.950.20">
    <property type="entry name" value="CinA-like"/>
    <property type="match status" value="1"/>
</dbReference>
<dbReference type="SUPFAM" id="SSF142433">
    <property type="entry name" value="CinA-like"/>
    <property type="match status" value="1"/>
</dbReference>
<dbReference type="InterPro" id="IPR036425">
    <property type="entry name" value="MoaB/Mog-like_dom_sf"/>
</dbReference>
<dbReference type="PANTHER" id="PTHR13939">
    <property type="entry name" value="NICOTINAMIDE-NUCLEOTIDE AMIDOHYDROLASE PNCC"/>
    <property type="match status" value="1"/>
</dbReference>
<dbReference type="InterPro" id="IPR008135">
    <property type="entry name" value="Competence-induced_CinA"/>
</dbReference>
<dbReference type="Gene3D" id="3.40.980.10">
    <property type="entry name" value="MoaB/Mog-like domain"/>
    <property type="match status" value="1"/>
</dbReference>
<dbReference type="EMBL" id="FNKD01000002">
    <property type="protein sequence ID" value="SDQ58960.1"/>
    <property type="molecule type" value="Genomic_DNA"/>
</dbReference>
<dbReference type="Pfam" id="PF02464">
    <property type="entry name" value="CinA"/>
    <property type="match status" value="1"/>
</dbReference>
<dbReference type="CDD" id="cd00885">
    <property type="entry name" value="cinA"/>
    <property type="match status" value="1"/>
</dbReference>
<dbReference type="Gene3D" id="3.30.70.2860">
    <property type="match status" value="1"/>
</dbReference>
<dbReference type="Pfam" id="PF00994">
    <property type="entry name" value="MoCF_biosynth"/>
    <property type="match status" value="1"/>
</dbReference>
<dbReference type="NCBIfam" id="NF001813">
    <property type="entry name" value="PRK00549.1"/>
    <property type="match status" value="1"/>
</dbReference>
<feature type="domain" description="MoaB/Mog" evidence="2">
    <location>
        <begin position="8"/>
        <end position="174"/>
    </location>
</feature>
<keyword evidence="4" id="KW-1185">Reference proteome</keyword>
<accession>A0A1H1C4I1</accession>
<sequence>MTKQFRTEIIAVGTELLLGQIANTNAQWMSEKLAAIGMNVFHHSVVGDNLQRVKEQFQHSKNRADVIIVTGGLGPTEDDLTREAFQKIVKRDIIEHRPSMEKIEAFYRKQKSKMTPNNRKQARVFTGADVIENNVGMAPGMIVSENDTTWIFLPGVPREMKQMMSDNVMPYLQQLTGESSVIKSTMLRFIGIGESQLEDELSDIIQNQSNPTIAPLAQSEGIAIRLTAKANTQEEATNLISKTKQQIQAKVGDHMYGADEQTIEENVFALLKAQNKHIGAAESLTGGMFTEKLIAVEGASKVCLGGLVCYDTNVKENVLHISPETIRQYGTVSDECAAEMSRNICTLLDSDIGISFTGAAGPDSVEGHPPGTVFIAVYDSSKVSIARKFTFQGSRQTIRKKATLKGFELLYNLLK</sequence>
<proteinExistence type="inferred from homology"/>
<organism evidence="3 4">
    <name type="scientific">Virgibacillus salinus</name>
    <dbReference type="NCBI Taxonomy" id="553311"/>
    <lineage>
        <taxon>Bacteria</taxon>
        <taxon>Bacillati</taxon>
        <taxon>Bacillota</taxon>
        <taxon>Bacilli</taxon>
        <taxon>Bacillales</taxon>
        <taxon>Bacillaceae</taxon>
        <taxon>Virgibacillus</taxon>
    </lineage>
</organism>
<dbReference type="InterPro" id="IPR036653">
    <property type="entry name" value="CinA-like_C"/>
</dbReference>